<dbReference type="EMBL" id="HG529565">
    <property type="protein sequence ID" value="CDI53061.1"/>
    <property type="molecule type" value="Genomic_DNA"/>
</dbReference>
<protein>
    <recommendedName>
        <fullName evidence="4">Stress-associated endoplasmic reticulum protein</fullName>
    </recommendedName>
</protein>
<proteinExistence type="predicted"/>
<evidence type="ECO:0008006" key="4">
    <source>
        <dbReference type="Google" id="ProtNLM"/>
    </source>
</evidence>
<keyword evidence="2" id="KW-0812">Transmembrane</keyword>
<organism evidence="3">
    <name type="scientific">Melanopsichium pennsylvanicum 4</name>
    <dbReference type="NCBI Taxonomy" id="1398559"/>
    <lineage>
        <taxon>Eukaryota</taxon>
        <taxon>Fungi</taxon>
        <taxon>Dikarya</taxon>
        <taxon>Basidiomycota</taxon>
        <taxon>Ustilaginomycotina</taxon>
        <taxon>Ustilaginomycetes</taxon>
        <taxon>Ustilaginales</taxon>
        <taxon>Ustilaginaceae</taxon>
        <taxon>Melanopsichium</taxon>
    </lineage>
</organism>
<evidence type="ECO:0000256" key="2">
    <source>
        <dbReference type="SAM" id="Phobius"/>
    </source>
</evidence>
<keyword evidence="2" id="KW-1133">Transmembrane helix</keyword>
<evidence type="ECO:0000256" key="1">
    <source>
        <dbReference type="SAM" id="MobiDB-lite"/>
    </source>
</evidence>
<feature type="region of interest" description="Disordered" evidence="1">
    <location>
        <begin position="23"/>
        <end position="72"/>
    </location>
</feature>
<keyword evidence="2" id="KW-0472">Membrane</keyword>
<evidence type="ECO:0000313" key="3">
    <source>
        <dbReference type="EMBL" id="CDI53061.1"/>
    </source>
</evidence>
<accession>A0A077R2C4</accession>
<sequence length="123" mass="13408">MPNRIAAKNNAFALAARENAGKPRIRAKDIPAEEAENETLESKKQRQVKGRNIVKPARKDKLSSSSTSGAGLRNNKLALGLIVFVVIGGDFSTVAVRNVASSSSFQFRFSKTLSELGIRYLFL</sequence>
<name>A0A077R2C4_9BASI</name>
<reference evidence="3" key="1">
    <citation type="journal article" date="2014" name="Genome Biol. Evol.">
        <title>Gene Loss Rather Than Gene Gain Is Associated with a Host Jump from Monocots to Dicots in the Smut Fungus Melanopsichium pennsylvanicum.</title>
        <authorList>
            <person name="Sharma R."/>
            <person name="Mishra B."/>
            <person name="Runge F."/>
            <person name="Thines M."/>
        </authorList>
    </citation>
    <scope>NUCLEOTIDE SEQUENCE</scope>
    <source>
        <strain evidence="3">4</strain>
    </source>
</reference>
<dbReference type="AlphaFoldDB" id="A0A077R2C4"/>
<feature type="transmembrane region" description="Helical" evidence="2">
    <location>
        <begin position="77"/>
        <end position="100"/>
    </location>
</feature>